<dbReference type="CDD" id="cd00616">
    <property type="entry name" value="AHBA_syn"/>
    <property type="match status" value="1"/>
</dbReference>
<proteinExistence type="inferred from homology"/>
<protein>
    <submittedName>
        <fullName evidence="3">DegT/DnrJ/EryC1/StrS family aminotransferase</fullName>
        <ecNumber evidence="3">2.6.1.-</ecNumber>
    </submittedName>
</protein>
<dbReference type="EC" id="2.6.1.-" evidence="3"/>
<dbReference type="InterPro" id="IPR015424">
    <property type="entry name" value="PyrdxlP-dep_Trfase"/>
</dbReference>
<dbReference type="InterPro" id="IPR015422">
    <property type="entry name" value="PyrdxlP-dep_Trfase_small"/>
</dbReference>
<evidence type="ECO:0000256" key="1">
    <source>
        <dbReference type="ARBA" id="ARBA00037999"/>
    </source>
</evidence>
<dbReference type="PANTHER" id="PTHR30244">
    <property type="entry name" value="TRANSAMINASE"/>
    <property type="match status" value="1"/>
</dbReference>
<dbReference type="InterPro" id="IPR015421">
    <property type="entry name" value="PyrdxlP-dep_Trfase_major"/>
</dbReference>
<comment type="caution">
    <text evidence="3">The sequence shown here is derived from an EMBL/GenBank/DDBJ whole genome shotgun (WGS) entry which is preliminary data.</text>
</comment>
<dbReference type="InterPro" id="IPR000653">
    <property type="entry name" value="DegT/StrS_aminotransferase"/>
</dbReference>
<dbReference type="EMBL" id="JAVTTP010000001">
    <property type="protein sequence ID" value="MDT7830461.1"/>
    <property type="molecule type" value="Genomic_DNA"/>
</dbReference>
<gene>
    <name evidence="3" type="ORF">RQM65_17465</name>
</gene>
<keyword evidence="3" id="KW-0032">Aminotransferase</keyword>
<dbReference type="Proteomes" id="UP001250656">
    <property type="component" value="Unassembled WGS sequence"/>
</dbReference>
<evidence type="ECO:0000313" key="4">
    <source>
        <dbReference type="Proteomes" id="UP001250656"/>
    </source>
</evidence>
<evidence type="ECO:0000256" key="2">
    <source>
        <dbReference type="RuleBase" id="RU004508"/>
    </source>
</evidence>
<comment type="similarity">
    <text evidence="1 2">Belongs to the DegT/DnrJ/EryC1 family.</text>
</comment>
<dbReference type="Gene3D" id="3.90.1150.10">
    <property type="entry name" value="Aspartate Aminotransferase, domain 1"/>
    <property type="match status" value="1"/>
</dbReference>
<name>A0ABU3LB03_9FLAO</name>
<dbReference type="PANTHER" id="PTHR30244:SF34">
    <property type="entry name" value="DTDP-4-AMINO-4,6-DIDEOXYGALACTOSE TRANSAMINASE"/>
    <property type="match status" value="1"/>
</dbReference>
<dbReference type="PIRSF" id="PIRSF000390">
    <property type="entry name" value="PLP_StrS"/>
    <property type="match status" value="1"/>
</dbReference>
<dbReference type="Pfam" id="PF01041">
    <property type="entry name" value="DegT_DnrJ_EryC1"/>
    <property type="match status" value="1"/>
</dbReference>
<dbReference type="RefSeq" id="WP_314016733.1">
    <property type="nucleotide sequence ID" value="NZ_JAVTTP010000001.1"/>
</dbReference>
<keyword evidence="4" id="KW-1185">Reference proteome</keyword>
<dbReference type="Gene3D" id="3.40.640.10">
    <property type="entry name" value="Type I PLP-dependent aspartate aminotransferase-like (Major domain)"/>
    <property type="match status" value="1"/>
</dbReference>
<dbReference type="SUPFAM" id="SSF53383">
    <property type="entry name" value="PLP-dependent transferases"/>
    <property type="match status" value="1"/>
</dbReference>
<accession>A0ABU3LB03</accession>
<organism evidence="3 4">
    <name type="scientific">Pricia mediterranea</name>
    <dbReference type="NCBI Taxonomy" id="3076079"/>
    <lineage>
        <taxon>Bacteria</taxon>
        <taxon>Pseudomonadati</taxon>
        <taxon>Bacteroidota</taxon>
        <taxon>Flavobacteriia</taxon>
        <taxon>Flavobacteriales</taxon>
        <taxon>Flavobacteriaceae</taxon>
        <taxon>Pricia</taxon>
    </lineage>
</organism>
<sequence>MPGFELFGDQERAQVQDVLDSGVLMRYGFDGMRNGHWKAEELEKALALRMESKHAQLVSSGTAALTVALASAGVGAGDEVIMPTFTFVASFESILALGAVPMLTDVDDTLTLAPEAVENAITPRTKAVMPVHMCGSMADLNALKSICDRHDLLLVEDACQAIGGTFEGKPLGSYGDLGCFSFDYVKTITCGEGGAVITDNDSYKSNADHYSDHGHDHVGMDRGAESHPFLGYNYRISELNAAVGLAQIARLDEFLAIQKKHYTVLREALEPFPEITFRRVPEGGEESYAFLNFFLPDADTAKKAHTALGDAGVDGCFYWFDNNWHYYRKWEHLVQRKSLGKWPQEVYDQMPDYSKSDFSKSDHWVGRNISCLIKLGWTEKEVRERADKMVGAIRGVLQ</sequence>
<keyword evidence="3" id="KW-0808">Transferase</keyword>
<dbReference type="GO" id="GO:0008483">
    <property type="term" value="F:transaminase activity"/>
    <property type="evidence" value="ECO:0007669"/>
    <property type="project" value="UniProtKB-KW"/>
</dbReference>
<keyword evidence="2" id="KW-0663">Pyridoxal phosphate</keyword>
<evidence type="ECO:0000313" key="3">
    <source>
        <dbReference type="EMBL" id="MDT7830461.1"/>
    </source>
</evidence>
<reference evidence="3 4" key="1">
    <citation type="submission" date="2023-09" db="EMBL/GenBank/DDBJ databases">
        <title>Novel taxa isolated from Blanes Bay.</title>
        <authorList>
            <person name="Rey-Velasco X."/>
            <person name="Lucena T."/>
        </authorList>
    </citation>
    <scope>NUCLEOTIDE SEQUENCE [LARGE SCALE GENOMIC DNA]</scope>
    <source>
        <strain evidence="3 4">S334</strain>
    </source>
</reference>